<name>A0A9X4RD05_9ACTN</name>
<accession>A0A9X4RD05</accession>
<dbReference type="Pfam" id="PF01263">
    <property type="entry name" value="Aldose_epim"/>
    <property type="match status" value="1"/>
</dbReference>
<dbReference type="GO" id="GO:0030246">
    <property type="term" value="F:carbohydrate binding"/>
    <property type="evidence" value="ECO:0007669"/>
    <property type="project" value="InterPro"/>
</dbReference>
<dbReference type="InterPro" id="IPR014718">
    <property type="entry name" value="GH-type_carb-bd"/>
</dbReference>
<dbReference type="PANTHER" id="PTHR10091:SF0">
    <property type="entry name" value="GALACTOSE MUTAROTASE"/>
    <property type="match status" value="1"/>
</dbReference>
<comment type="caution">
    <text evidence="1">The sequence shown here is derived from an EMBL/GenBank/DDBJ whole genome shotgun (WGS) entry which is preliminary data.</text>
</comment>
<dbReference type="GO" id="GO:0006006">
    <property type="term" value="P:glucose metabolic process"/>
    <property type="evidence" value="ECO:0007669"/>
    <property type="project" value="TreeGrafter"/>
</dbReference>
<dbReference type="InterPro" id="IPR037480">
    <property type="entry name" value="YihR-like"/>
</dbReference>
<evidence type="ECO:0000313" key="1">
    <source>
        <dbReference type="EMBL" id="MDG3014153.1"/>
    </source>
</evidence>
<reference evidence="1" key="1">
    <citation type="submission" date="2022-08" db="EMBL/GenBank/DDBJ databases">
        <title>Genome analysis of Corynebacteriales strain.</title>
        <authorList>
            <person name="Lee S.D."/>
        </authorList>
    </citation>
    <scope>NUCLEOTIDE SEQUENCE</scope>
    <source>
        <strain evidence="1">D3-21</strain>
    </source>
</reference>
<dbReference type="GO" id="GO:0004034">
    <property type="term" value="F:aldose 1-epimerase activity"/>
    <property type="evidence" value="ECO:0007669"/>
    <property type="project" value="TreeGrafter"/>
</dbReference>
<dbReference type="EMBL" id="JANRHA010000003">
    <property type="protein sequence ID" value="MDG3014153.1"/>
    <property type="molecule type" value="Genomic_DNA"/>
</dbReference>
<dbReference type="PANTHER" id="PTHR10091">
    <property type="entry name" value="ALDOSE-1-EPIMERASE"/>
    <property type="match status" value="1"/>
</dbReference>
<dbReference type="Proteomes" id="UP001152755">
    <property type="component" value="Unassembled WGS sequence"/>
</dbReference>
<dbReference type="CDD" id="cd09022">
    <property type="entry name" value="Aldose_epim_Ec_YihR"/>
    <property type="match status" value="1"/>
</dbReference>
<dbReference type="RefSeq" id="WP_277832028.1">
    <property type="nucleotide sequence ID" value="NZ_JAAIVF010000002.1"/>
</dbReference>
<dbReference type="InterPro" id="IPR011013">
    <property type="entry name" value="Gal_mutarotase_sf_dom"/>
</dbReference>
<evidence type="ECO:0000313" key="2">
    <source>
        <dbReference type="Proteomes" id="UP001152755"/>
    </source>
</evidence>
<dbReference type="InterPro" id="IPR008183">
    <property type="entry name" value="Aldose_1/G6P_1-epimerase"/>
</dbReference>
<sequence length="305" mass="32795">MTVVPSGHQYEISHGDQRATIVEVGGGIRDYAVGTRDVLHPYALDAVCDGAHGAPLIPWPNRIADGRYRFDGVEHQLALTEPATGNAIHGLLRWRNWAAVEHVEHSVTMTTALNPMTGYPFLLEVSATYTLDDGGLTVRTTATNRGERTCPYAHGQHPYLSPGRGAIDACLLQITAGARITTDPDRGLPTGTTTVAESDHDFRRSRRLGATALDDGFTDLARDDDGRAWVRLTGGDGRTAAVWVDESFPVLQVYTAHTLADGRRRAGLAAEPMTAPANAFATGDRLIRLEPGESATTTWGCLLTG</sequence>
<organism evidence="1 2">
    <name type="scientific">Speluncibacter jeojiensis</name>
    <dbReference type="NCBI Taxonomy" id="2710754"/>
    <lineage>
        <taxon>Bacteria</taxon>
        <taxon>Bacillati</taxon>
        <taxon>Actinomycetota</taxon>
        <taxon>Actinomycetes</taxon>
        <taxon>Mycobacteriales</taxon>
        <taxon>Speluncibacteraceae</taxon>
        <taxon>Speluncibacter</taxon>
    </lineage>
</organism>
<dbReference type="Gene3D" id="2.70.98.10">
    <property type="match status" value="1"/>
</dbReference>
<proteinExistence type="predicted"/>
<gene>
    <name evidence="1" type="ORF">NVS88_06240</name>
</gene>
<dbReference type="GO" id="GO:0033499">
    <property type="term" value="P:galactose catabolic process via UDP-galactose, Leloir pathway"/>
    <property type="evidence" value="ECO:0007669"/>
    <property type="project" value="TreeGrafter"/>
</dbReference>
<keyword evidence="2" id="KW-1185">Reference proteome</keyword>
<dbReference type="AlphaFoldDB" id="A0A9X4RD05"/>
<protein>
    <submittedName>
        <fullName evidence="1">Aldose 1-epimerase family protein</fullName>
    </submittedName>
</protein>
<dbReference type="SUPFAM" id="SSF74650">
    <property type="entry name" value="Galactose mutarotase-like"/>
    <property type="match status" value="1"/>
</dbReference>